<feature type="compositionally biased region" description="Polar residues" evidence="1">
    <location>
        <begin position="40"/>
        <end position="77"/>
    </location>
</feature>
<dbReference type="Proteomes" id="UP000515163">
    <property type="component" value="Unplaced"/>
</dbReference>
<feature type="compositionally biased region" description="Polar residues" evidence="1">
    <location>
        <begin position="115"/>
        <end position="127"/>
    </location>
</feature>
<reference evidence="4" key="1">
    <citation type="submission" date="2025-08" db="UniProtKB">
        <authorList>
            <consortium name="RefSeq"/>
        </authorList>
    </citation>
    <scope>IDENTIFICATION</scope>
    <source>
        <tissue evidence="4">Tentacle</tissue>
    </source>
</reference>
<feature type="transmembrane region" description="Helical" evidence="2">
    <location>
        <begin position="318"/>
        <end position="337"/>
    </location>
</feature>
<keyword evidence="2" id="KW-0812">Transmembrane</keyword>
<feature type="region of interest" description="Disordered" evidence="1">
    <location>
        <begin position="1"/>
        <end position="244"/>
    </location>
</feature>
<feature type="compositionally biased region" description="Basic and acidic residues" evidence="1">
    <location>
        <begin position="94"/>
        <end position="107"/>
    </location>
</feature>
<dbReference type="KEGG" id="aten:116302208"/>
<feature type="compositionally biased region" description="Basic and acidic residues" evidence="1">
    <location>
        <begin position="164"/>
        <end position="183"/>
    </location>
</feature>
<organism evidence="3 4">
    <name type="scientific">Actinia tenebrosa</name>
    <name type="common">Australian red waratah sea anemone</name>
    <dbReference type="NCBI Taxonomy" id="6105"/>
    <lineage>
        <taxon>Eukaryota</taxon>
        <taxon>Metazoa</taxon>
        <taxon>Cnidaria</taxon>
        <taxon>Anthozoa</taxon>
        <taxon>Hexacorallia</taxon>
        <taxon>Actiniaria</taxon>
        <taxon>Actiniidae</taxon>
        <taxon>Actinia</taxon>
    </lineage>
</organism>
<keyword evidence="2" id="KW-0472">Membrane</keyword>
<dbReference type="AlphaFoldDB" id="A0A6P8ILK7"/>
<dbReference type="RefSeq" id="XP_031567298.1">
    <property type="nucleotide sequence ID" value="XM_031711438.1"/>
</dbReference>
<dbReference type="OrthoDB" id="10045204at2759"/>
<evidence type="ECO:0000256" key="1">
    <source>
        <dbReference type="SAM" id="MobiDB-lite"/>
    </source>
</evidence>
<evidence type="ECO:0000313" key="3">
    <source>
        <dbReference type="Proteomes" id="UP000515163"/>
    </source>
</evidence>
<feature type="compositionally biased region" description="Polar residues" evidence="1">
    <location>
        <begin position="192"/>
        <end position="203"/>
    </location>
</feature>
<dbReference type="InParanoid" id="A0A6P8ILK7"/>
<evidence type="ECO:0000256" key="2">
    <source>
        <dbReference type="SAM" id="Phobius"/>
    </source>
</evidence>
<feature type="compositionally biased region" description="Polar residues" evidence="1">
    <location>
        <begin position="227"/>
        <end position="244"/>
    </location>
</feature>
<feature type="transmembrane region" description="Helical" evidence="2">
    <location>
        <begin position="344"/>
        <end position="361"/>
    </location>
</feature>
<keyword evidence="2" id="KW-1133">Transmembrane helix</keyword>
<sequence>MFRATKSTEEADSDSDWDSLSGGAEPRSDNEPSPTPHPPTSLNTNSTHIQTPNVKNTSTPVKSNVKSAPKTATTTNLRPGKMYGKSPGVTTFVDRGDYNDSTADRRQKLSPIPVDSNSNRISSNVGSRRQENALEMNELDLNPVRSGHTNMGFHRSGDDNPPYDFKDALPKQDTRGGRPEQKQHKMKKAYIRNQTPDPANTLTPRLPSDHSWDNSDQEEEDGPGIFPSTSPRMSNHKQQANKSFKGTGDIQEYAIDVDIPDDEACCVPYQKKKGNGYTYMFHHGKFQYFSVVPEWREPYMKTIGERTERWLTYFWQEFFGTIGLLVDFGLIFLLELIKFTFRKVLVRLLVGFIIVFGDHLLKPVLAALFNSFLQPSLSFLWNSFVGLRNAIQPLLDITQEVVSQATSLLKGFRLFELNWRPVLDTNANNSRVSQQCRIQEL</sequence>
<evidence type="ECO:0000313" key="4">
    <source>
        <dbReference type="RefSeq" id="XP_031567298.1"/>
    </source>
</evidence>
<accession>A0A6P8ILK7</accession>
<proteinExistence type="predicted"/>
<keyword evidence="3" id="KW-1185">Reference proteome</keyword>
<dbReference type="GeneID" id="116302208"/>
<name>A0A6P8ILK7_ACTTE</name>
<gene>
    <name evidence="4" type="primary">LOC116302208</name>
</gene>
<protein>
    <submittedName>
        <fullName evidence="4">Uncharacterized protein LOC116302208</fullName>
    </submittedName>
</protein>